<sequence length="109" mass="11514">MWEADGAAALTTGEHGGQTSTGKYFEYSGRRLFYERAAGTVSRHEPVRLGDQHPFPHPETDDTGASYPVVGTSRDSAPESSSAAEPHQVTDAQESQGTGVSESPSIGGY</sequence>
<name>A0AAV7PTD3_PLEWA</name>
<keyword evidence="3" id="KW-1185">Reference proteome</keyword>
<gene>
    <name evidence="2" type="ORF">NDU88_009891</name>
</gene>
<dbReference type="EMBL" id="JANPWB010000011">
    <property type="protein sequence ID" value="KAJ1131556.1"/>
    <property type="molecule type" value="Genomic_DNA"/>
</dbReference>
<accession>A0AAV7PTD3</accession>
<proteinExistence type="predicted"/>
<comment type="caution">
    <text evidence="2">The sequence shown here is derived from an EMBL/GenBank/DDBJ whole genome shotgun (WGS) entry which is preliminary data.</text>
</comment>
<evidence type="ECO:0000313" key="2">
    <source>
        <dbReference type="EMBL" id="KAJ1131556.1"/>
    </source>
</evidence>
<evidence type="ECO:0000256" key="1">
    <source>
        <dbReference type="SAM" id="MobiDB-lite"/>
    </source>
</evidence>
<feature type="compositionally biased region" description="Polar residues" evidence="1">
    <location>
        <begin position="90"/>
        <end position="109"/>
    </location>
</feature>
<feature type="compositionally biased region" description="Basic and acidic residues" evidence="1">
    <location>
        <begin position="42"/>
        <end position="60"/>
    </location>
</feature>
<reference evidence="2" key="1">
    <citation type="journal article" date="2022" name="bioRxiv">
        <title>Sequencing and chromosome-scale assembly of the giantPleurodeles waltlgenome.</title>
        <authorList>
            <person name="Brown T."/>
            <person name="Elewa A."/>
            <person name="Iarovenko S."/>
            <person name="Subramanian E."/>
            <person name="Araus A.J."/>
            <person name="Petzold A."/>
            <person name="Susuki M."/>
            <person name="Suzuki K.-i.T."/>
            <person name="Hayashi T."/>
            <person name="Toyoda A."/>
            <person name="Oliveira C."/>
            <person name="Osipova E."/>
            <person name="Leigh N.D."/>
            <person name="Simon A."/>
            <person name="Yun M.H."/>
        </authorList>
    </citation>
    <scope>NUCLEOTIDE SEQUENCE</scope>
    <source>
        <strain evidence="2">20211129_DDA</strain>
        <tissue evidence="2">Liver</tissue>
    </source>
</reference>
<dbReference type="AlphaFoldDB" id="A0AAV7PTD3"/>
<protein>
    <submittedName>
        <fullName evidence="2">Uncharacterized protein</fullName>
    </submittedName>
</protein>
<evidence type="ECO:0000313" key="3">
    <source>
        <dbReference type="Proteomes" id="UP001066276"/>
    </source>
</evidence>
<organism evidence="2 3">
    <name type="scientific">Pleurodeles waltl</name>
    <name type="common">Iberian ribbed newt</name>
    <dbReference type="NCBI Taxonomy" id="8319"/>
    <lineage>
        <taxon>Eukaryota</taxon>
        <taxon>Metazoa</taxon>
        <taxon>Chordata</taxon>
        <taxon>Craniata</taxon>
        <taxon>Vertebrata</taxon>
        <taxon>Euteleostomi</taxon>
        <taxon>Amphibia</taxon>
        <taxon>Batrachia</taxon>
        <taxon>Caudata</taxon>
        <taxon>Salamandroidea</taxon>
        <taxon>Salamandridae</taxon>
        <taxon>Pleurodelinae</taxon>
        <taxon>Pleurodeles</taxon>
    </lineage>
</organism>
<dbReference type="Proteomes" id="UP001066276">
    <property type="component" value="Chromosome 7"/>
</dbReference>
<feature type="region of interest" description="Disordered" evidence="1">
    <location>
        <begin position="1"/>
        <end position="24"/>
    </location>
</feature>
<feature type="region of interest" description="Disordered" evidence="1">
    <location>
        <begin position="40"/>
        <end position="109"/>
    </location>
</feature>